<organism evidence="2 3">
    <name type="scientific">Fistulifera solaris</name>
    <name type="common">Oleaginous diatom</name>
    <dbReference type="NCBI Taxonomy" id="1519565"/>
    <lineage>
        <taxon>Eukaryota</taxon>
        <taxon>Sar</taxon>
        <taxon>Stramenopiles</taxon>
        <taxon>Ochrophyta</taxon>
        <taxon>Bacillariophyta</taxon>
        <taxon>Bacillariophyceae</taxon>
        <taxon>Bacillariophycidae</taxon>
        <taxon>Naviculales</taxon>
        <taxon>Naviculaceae</taxon>
        <taxon>Fistulifera</taxon>
    </lineage>
</organism>
<proteinExistence type="predicted"/>
<comment type="caution">
    <text evidence="2">The sequence shown here is derived from an EMBL/GenBank/DDBJ whole genome shotgun (WGS) entry which is preliminary data.</text>
</comment>
<evidence type="ECO:0000313" key="2">
    <source>
        <dbReference type="EMBL" id="GAX20281.1"/>
    </source>
</evidence>
<feature type="region of interest" description="Disordered" evidence="1">
    <location>
        <begin position="84"/>
        <end position="106"/>
    </location>
</feature>
<sequence length="106" mass="11995">MVLLAAAALGAVGYGTYRAGEEAVREGQKTKRNFQLNQRTRAREKELVEKSKDRQERLAELQMARQSVSSGSDTTNVRMQGVMARLKEDDNKKKLNLKNPFGRIKK</sequence>
<dbReference type="EMBL" id="BDSP01000146">
    <property type="protein sequence ID" value="GAX20281.1"/>
    <property type="molecule type" value="Genomic_DNA"/>
</dbReference>
<accession>A0A1Z5K2K0</accession>
<dbReference type="Proteomes" id="UP000198406">
    <property type="component" value="Unassembled WGS sequence"/>
</dbReference>
<evidence type="ECO:0000256" key="1">
    <source>
        <dbReference type="SAM" id="MobiDB-lite"/>
    </source>
</evidence>
<name>A0A1Z5K2K0_FISSO</name>
<feature type="compositionally biased region" description="Basic and acidic residues" evidence="1">
    <location>
        <begin position="41"/>
        <end position="51"/>
    </location>
</feature>
<keyword evidence="3" id="KW-1185">Reference proteome</keyword>
<evidence type="ECO:0000313" key="3">
    <source>
        <dbReference type="Proteomes" id="UP000198406"/>
    </source>
</evidence>
<dbReference type="AlphaFoldDB" id="A0A1Z5K2K0"/>
<dbReference type="InParanoid" id="A0A1Z5K2K0"/>
<gene>
    <name evidence="2" type="ORF">FisN_6Hh232</name>
</gene>
<reference evidence="2 3" key="1">
    <citation type="journal article" date="2015" name="Plant Cell">
        <title>Oil accumulation by the oleaginous diatom Fistulifera solaris as revealed by the genome and transcriptome.</title>
        <authorList>
            <person name="Tanaka T."/>
            <person name="Maeda Y."/>
            <person name="Veluchamy A."/>
            <person name="Tanaka M."/>
            <person name="Abida H."/>
            <person name="Marechal E."/>
            <person name="Bowler C."/>
            <person name="Muto M."/>
            <person name="Sunaga Y."/>
            <person name="Tanaka M."/>
            <person name="Yoshino T."/>
            <person name="Taniguchi T."/>
            <person name="Fukuda Y."/>
            <person name="Nemoto M."/>
            <person name="Matsumoto M."/>
            <person name="Wong P.S."/>
            <person name="Aburatani S."/>
            <person name="Fujibuchi W."/>
        </authorList>
    </citation>
    <scope>NUCLEOTIDE SEQUENCE [LARGE SCALE GENOMIC DNA]</scope>
    <source>
        <strain evidence="2 3">JPCC DA0580</strain>
    </source>
</reference>
<protein>
    <submittedName>
        <fullName evidence="2">Uncharacterized protein</fullName>
    </submittedName>
</protein>
<feature type="region of interest" description="Disordered" evidence="1">
    <location>
        <begin position="23"/>
        <end position="51"/>
    </location>
</feature>